<evidence type="ECO:0000313" key="6">
    <source>
        <dbReference type="EMBL" id="ACC80958.1"/>
    </source>
</evidence>
<dbReference type="GO" id="GO:0016020">
    <property type="term" value="C:membrane"/>
    <property type="evidence" value="ECO:0007669"/>
    <property type="project" value="UniProtKB-SubCell"/>
</dbReference>
<dbReference type="InterPro" id="IPR002657">
    <property type="entry name" value="BilAc:Na_symport/Acr3"/>
</dbReference>
<reference evidence="7" key="1">
    <citation type="submission" date="2008-04" db="EMBL/GenBank/DDBJ databases">
        <title>Complete sequence of chromosome of Nostoc punctiforme ATCC 29133.</title>
        <authorList>
            <consortium name="US DOE Joint Genome Institute"/>
            <person name="Copeland A."/>
            <person name="Lucas S."/>
            <person name="Lapidus A."/>
            <person name="Glavina del Rio T."/>
            <person name="Dalin E."/>
            <person name="Tice H."/>
            <person name="Pitluck S."/>
            <person name="Chain P."/>
            <person name="Malfatti S."/>
            <person name="Shin M."/>
            <person name="Vergez L."/>
            <person name="Schmutz J."/>
            <person name="Larimer F."/>
            <person name="Land M."/>
            <person name="Hauser L."/>
            <person name="Kyrpides N."/>
            <person name="Kim E."/>
            <person name="Meeks J.C."/>
            <person name="Elhai J."/>
            <person name="Campbell E.L."/>
            <person name="Thiel T."/>
            <person name="Longmire J."/>
            <person name="Potts M."/>
            <person name="Atlas R."/>
        </authorList>
    </citation>
    <scope>NUCLEOTIDE SEQUENCE [LARGE SCALE GENOMIC DNA]</scope>
    <source>
        <strain evidence="7">ATCC 29133 / PCC 73102</strain>
    </source>
</reference>
<gene>
    <name evidence="6" type="ordered locus">Npun_F2393</name>
</gene>
<feature type="transmembrane region" description="Helical" evidence="5">
    <location>
        <begin position="166"/>
        <end position="185"/>
    </location>
</feature>
<organism evidence="6 7">
    <name type="scientific">Nostoc punctiforme (strain ATCC 29133 / PCC 73102)</name>
    <dbReference type="NCBI Taxonomy" id="63737"/>
    <lineage>
        <taxon>Bacteria</taxon>
        <taxon>Bacillati</taxon>
        <taxon>Cyanobacteriota</taxon>
        <taxon>Cyanophyceae</taxon>
        <taxon>Nostocales</taxon>
        <taxon>Nostocaceae</taxon>
        <taxon>Nostoc</taxon>
    </lineage>
</organism>
<feature type="transmembrane region" description="Helical" evidence="5">
    <location>
        <begin position="42"/>
        <end position="62"/>
    </location>
</feature>
<feature type="transmembrane region" description="Helical" evidence="5">
    <location>
        <begin position="98"/>
        <end position="122"/>
    </location>
</feature>
<evidence type="ECO:0000313" key="7">
    <source>
        <dbReference type="Proteomes" id="UP000001191"/>
    </source>
</evidence>
<dbReference type="InterPro" id="IPR004710">
    <property type="entry name" value="Bilac:Na_transpt"/>
</dbReference>
<dbReference type="STRING" id="63737.Npun_F2393"/>
<dbReference type="AlphaFoldDB" id="B2J8I1"/>
<keyword evidence="3 5" id="KW-1133">Transmembrane helix</keyword>
<dbReference type="InterPro" id="IPR038770">
    <property type="entry name" value="Na+/solute_symporter_sf"/>
</dbReference>
<keyword evidence="2 5" id="KW-0812">Transmembrane</keyword>
<evidence type="ECO:0000256" key="1">
    <source>
        <dbReference type="ARBA" id="ARBA00004141"/>
    </source>
</evidence>
<dbReference type="eggNOG" id="COG0385">
    <property type="taxonomic scope" value="Bacteria"/>
</dbReference>
<dbReference type="EnsemblBacteria" id="ACC80958">
    <property type="protein sequence ID" value="ACC80958"/>
    <property type="gene ID" value="Npun_F2393"/>
</dbReference>
<dbReference type="RefSeq" id="WP_012408952.1">
    <property type="nucleotide sequence ID" value="NC_010628.1"/>
</dbReference>
<dbReference type="Gene3D" id="1.20.1530.20">
    <property type="match status" value="1"/>
</dbReference>
<dbReference type="OrthoDB" id="481541at2"/>
<evidence type="ECO:0000256" key="2">
    <source>
        <dbReference type="ARBA" id="ARBA00022692"/>
    </source>
</evidence>
<dbReference type="PANTHER" id="PTHR10361">
    <property type="entry name" value="SODIUM-BILE ACID COTRANSPORTER"/>
    <property type="match status" value="1"/>
</dbReference>
<evidence type="ECO:0000256" key="5">
    <source>
        <dbReference type="SAM" id="Phobius"/>
    </source>
</evidence>
<dbReference type="EMBL" id="CP001037">
    <property type="protein sequence ID" value="ACC80958.1"/>
    <property type="molecule type" value="Genomic_DNA"/>
</dbReference>
<dbReference type="PANTHER" id="PTHR10361:SF28">
    <property type="entry name" value="P3 PROTEIN-RELATED"/>
    <property type="match status" value="1"/>
</dbReference>
<feature type="transmembrane region" description="Helical" evidence="5">
    <location>
        <begin position="134"/>
        <end position="154"/>
    </location>
</feature>
<keyword evidence="7" id="KW-1185">Reference proteome</keyword>
<dbReference type="Pfam" id="PF01758">
    <property type="entry name" value="SBF"/>
    <property type="match status" value="1"/>
</dbReference>
<dbReference type="HOGENOM" id="CLU_071291_0_0_3"/>
<accession>B2J8I1</accession>
<dbReference type="Proteomes" id="UP000001191">
    <property type="component" value="Chromosome"/>
</dbReference>
<feature type="transmembrane region" description="Helical" evidence="5">
    <location>
        <begin position="197"/>
        <end position="217"/>
    </location>
</feature>
<dbReference type="KEGG" id="npu:Npun_F2393"/>
<sequence length="290" mass="31346">MNEIIPILDKLAFLLFVVATMFGTGLKLTLQQIWGPLRNIRLVISSLVANFLIVPLFIYLLLQVVPVTEPVKAGFIIMALASGPPALPKLAQIVKGNLAFSTGLMMLLMFGTVFYLPIALPLVLQGVQVNSWDIAKPLILLMLTPLVIGLIIKAKSEDIALNFQAITFKISNFGLLLGLVVRLVVHFNEIIILLKTGVIFVCAIFIIFSFTVGYLLGGPGIDTQRVLGVGTAQRNFAALLIGTSNFDDPNVVSTIMVTSLLMMVSVLILGKNLTEVDQGQGAKVESVEIS</sequence>
<evidence type="ECO:0000256" key="4">
    <source>
        <dbReference type="ARBA" id="ARBA00023136"/>
    </source>
</evidence>
<protein>
    <submittedName>
        <fullName evidence="6">Bile acid:sodium symporter</fullName>
    </submittedName>
</protein>
<reference evidence="6 7" key="2">
    <citation type="journal article" date="2013" name="Plant Physiol.">
        <title>A Nostoc punctiforme Sugar Transporter Necessary to Establish a Cyanobacterium-Plant Symbiosis.</title>
        <authorList>
            <person name="Ekman M."/>
            <person name="Picossi S."/>
            <person name="Campbell E.L."/>
            <person name="Meeks J.C."/>
            <person name="Flores E."/>
        </authorList>
    </citation>
    <scope>NUCLEOTIDE SEQUENCE [LARGE SCALE GENOMIC DNA]</scope>
    <source>
        <strain evidence="7">ATCC 29133 / PCC 73102</strain>
    </source>
</reference>
<evidence type="ECO:0000256" key="3">
    <source>
        <dbReference type="ARBA" id="ARBA00022989"/>
    </source>
</evidence>
<name>B2J8I1_NOSP7</name>
<feature type="transmembrane region" description="Helical" evidence="5">
    <location>
        <begin position="12"/>
        <end position="30"/>
    </location>
</feature>
<comment type="subcellular location">
    <subcellularLocation>
        <location evidence="1">Membrane</location>
        <topology evidence="1">Multi-pass membrane protein</topology>
    </subcellularLocation>
</comment>
<keyword evidence="4 5" id="KW-0472">Membrane</keyword>
<proteinExistence type="predicted"/>